<organism evidence="4">
    <name type="scientific">Veillonella dispar</name>
    <dbReference type="NCBI Taxonomy" id="39778"/>
    <lineage>
        <taxon>Bacteria</taxon>
        <taxon>Bacillati</taxon>
        <taxon>Bacillota</taxon>
        <taxon>Negativicutes</taxon>
        <taxon>Veillonellales</taxon>
        <taxon>Veillonellaceae</taxon>
        <taxon>Veillonella</taxon>
    </lineage>
</organism>
<dbReference type="InterPro" id="IPR051910">
    <property type="entry name" value="ComF/GntX_DNA_util-trans"/>
</dbReference>
<dbReference type="EMBL" id="CACRUF010000039">
    <property type="protein sequence ID" value="VYU12738.1"/>
    <property type="molecule type" value="Genomic_DNA"/>
</dbReference>
<evidence type="ECO:0000259" key="2">
    <source>
        <dbReference type="Pfam" id="PF00156"/>
    </source>
</evidence>
<dbReference type="InterPro" id="IPR029057">
    <property type="entry name" value="PRTase-like"/>
</dbReference>
<comment type="similarity">
    <text evidence="1">Belongs to the ComF/GntX family.</text>
</comment>
<dbReference type="Gene3D" id="3.40.50.2020">
    <property type="match status" value="1"/>
</dbReference>
<dbReference type="SUPFAM" id="SSF53271">
    <property type="entry name" value="PRTase-like"/>
    <property type="match status" value="1"/>
</dbReference>
<sequence length="231" mass="26524">MSLWDFLFPPVCPHCGASVATQGDWCKSCFTDLLHIRHVPNKFLHYVEDVCVLAEYRGGLKSIIYDVKFNEKKEQSKGAAPFLASYNLYMKYDEFHIVNSKCSVIYDYIIPVPSSEKKKAKRGYNQVDLFFTKWAKSLQNIDNKHFAWLDCLYKFDTSNDMWALTNKERHQNIEEAFVIGANYKDIELKDKTILIVDDIYTTGATIEAVAKVIRAYKPSKIDALTLASGSF</sequence>
<dbReference type="CDD" id="cd06223">
    <property type="entry name" value="PRTases_typeI"/>
    <property type="match status" value="1"/>
</dbReference>
<reference evidence="4" key="1">
    <citation type="submission" date="2019-11" db="EMBL/GenBank/DDBJ databases">
        <authorList>
            <person name="Feng L."/>
        </authorList>
    </citation>
    <scope>NUCLEOTIDE SEQUENCE</scope>
    <source>
        <strain evidence="4">VdisparLFYP95</strain>
    </source>
</reference>
<protein>
    <submittedName>
        <fullName evidence="4">DNA utilization protein GntX</fullName>
    </submittedName>
</protein>
<proteinExistence type="inferred from homology"/>
<gene>
    <name evidence="4" type="ORF">VDLFYP95_01580</name>
</gene>
<feature type="domain" description="Double zinc ribbon" evidence="3">
    <location>
        <begin position="4"/>
        <end position="36"/>
    </location>
</feature>
<dbReference type="Pfam" id="PF00156">
    <property type="entry name" value="Pribosyltran"/>
    <property type="match status" value="1"/>
</dbReference>
<dbReference type="InterPro" id="IPR000836">
    <property type="entry name" value="PRTase_dom"/>
</dbReference>
<dbReference type="Pfam" id="PF18912">
    <property type="entry name" value="DZR_2"/>
    <property type="match status" value="1"/>
</dbReference>
<dbReference type="AlphaFoldDB" id="A0A6N3CCS4"/>
<evidence type="ECO:0000313" key="4">
    <source>
        <dbReference type="EMBL" id="VYU12738.1"/>
    </source>
</evidence>
<evidence type="ECO:0000256" key="1">
    <source>
        <dbReference type="ARBA" id="ARBA00008007"/>
    </source>
</evidence>
<feature type="domain" description="Phosphoribosyltransferase" evidence="2">
    <location>
        <begin position="179"/>
        <end position="227"/>
    </location>
</feature>
<dbReference type="InterPro" id="IPR044005">
    <property type="entry name" value="DZR_2"/>
</dbReference>
<evidence type="ECO:0000259" key="3">
    <source>
        <dbReference type="Pfam" id="PF18912"/>
    </source>
</evidence>
<accession>A0A6N3CCS4</accession>
<dbReference type="PANTHER" id="PTHR47505">
    <property type="entry name" value="DNA UTILIZATION PROTEIN YHGH"/>
    <property type="match status" value="1"/>
</dbReference>
<dbReference type="RefSeq" id="WP_156719752.1">
    <property type="nucleotide sequence ID" value="NZ_CACRUF010000039.1"/>
</dbReference>
<name>A0A6N3CCS4_9FIRM</name>
<dbReference type="PANTHER" id="PTHR47505:SF1">
    <property type="entry name" value="DNA UTILIZATION PROTEIN YHGH"/>
    <property type="match status" value="1"/>
</dbReference>